<organism evidence="1 2">
    <name type="scientific">Marinobacter lutaoensis</name>
    <dbReference type="NCBI Taxonomy" id="135739"/>
    <lineage>
        <taxon>Bacteria</taxon>
        <taxon>Pseudomonadati</taxon>
        <taxon>Pseudomonadota</taxon>
        <taxon>Gammaproteobacteria</taxon>
        <taxon>Pseudomonadales</taxon>
        <taxon>Marinobacteraceae</taxon>
        <taxon>Marinobacter</taxon>
    </lineage>
</organism>
<protein>
    <submittedName>
        <fullName evidence="1">Uncharacterized protein</fullName>
    </submittedName>
</protein>
<gene>
    <name evidence="1" type="ORF">BTO32_11540</name>
</gene>
<dbReference type="STRING" id="135739.BTO32_11540"/>
<dbReference type="OrthoDB" id="7052907at2"/>
<sequence>MPIVRNFIRHTSAAGLREYFSRKQIPVNGVDWSQDHPTVVSNVIQLLDHLTPDQKARLTIDAERIYQMADEVGQAALLSAVSTPAQLSAMPSALERSRWVYLHEPDSFRHAEDIRYADQYRHGRNWSGYQVEVGLPLNSDAVSLSAFKEKIRSLFGLGDKVKIELFERTLPDEDGNEVDVVQVMVYQEGLPDSYLEFEGEDDIVSRIRRPVSEHAITYSEATGVVEVVAAKRERRDSIAKAFTEDLLKQTVEAERVPLRRYDLQPLMVEQVLDWDPNDEIESVQLVMMKLKDLAGEGRVQIEVPAKSQMGLHTYAQEHFGEHNPLTSGAFTPTQARINIRFQPENGVGRGKVLPVKITMPNGCDLRSRTERERLIGEKYLKRWGLLEEVQQ</sequence>
<dbReference type="AlphaFoldDB" id="A0A1V2DRL0"/>
<dbReference type="EMBL" id="MSCW01000007">
    <property type="protein sequence ID" value="ONF43308.1"/>
    <property type="molecule type" value="Genomic_DNA"/>
</dbReference>
<dbReference type="RefSeq" id="WP_076724774.1">
    <property type="nucleotide sequence ID" value="NZ_MSCW01000007.1"/>
</dbReference>
<name>A0A1V2DRL0_9GAMM</name>
<reference evidence="1 2" key="1">
    <citation type="submission" date="2016-12" db="EMBL/GenBank/DDBJ databases">
        <title>Marinobacter lutaoensis whole genome sequencing.</title>
        <authorList>
            <person name="Verma A."/>
            <person name="Krishnamurthi S."/>
        </authorList>
    </citation>
    <scope>NUCLEOTIDE SEQUENCE [LARGE SCALE GENOMIC DNA]</scope>
    <source>
        <strain evidence="1 2">T5054</strain>
    </source>
</reference>
<comment type="caution">
    <text evidence="1">The sequence shown here is derived from an EMBL/GenBank/DDBJ whole genome shotgun (WGS) entry which is preliminary data.</text>
</comment>
<proteinExistence type="predicted"/>
<keyword evidence="2" id="KW-1185">Reference proteome</keyword>
<dbReference type="Proteomes" id="UP000189339">
    <property type="component" value="Unassembled WGS sequence"/>
</dbReference>
<accession>A0A1V2DRL0</accession>
<evidence type="ECO:0000313" key="2">
    <source>
        <dbReference type="Proteomes" id="UP000189339"/>
    </source>
</evidence>
<evidence type="ECO:0000313" key="1">
    <source>
        <dbReference type="EMBL" id="ONF43308.1"/>
    </source>
</evidence>